<gene>
    <name evidence="1" type="ORF">COI65_13390</name>
</gene>
<proteinExistence type="predicted"/>
<dbReference type="EMBL" id="NUUQ01000018">
    <property type="protein sequence ID" value="PHG61475.1"/>
    <property type="molecule type" value="Genomic_DNA"/>
</dbReference>
<evidence type="ECO:0000313" key="2">
    <source>
        <dbReference type="Proteomes" id="UP000222503"/>
    </source>
</evidence>
<accession>A0A2C5PQ93</accession>
<dbReference type="AlphaFoldDB" id="A0A2C5PQ93"/>
<feature type="non-terminal residue" evidence="1">
    <location>
        <position position="1"/>
    </location>
</feature>
<name>A0A2C5PQ93_9BACI</name>
<protein>
    <submittedName>
        <fullName evidence="1">Uncharacterized protein</fullName>
    </submittedName>
</protein>
<reference evidence="1 2" key="1">
    <citation type="submission" date="2017-09" db="EMBL/GenBank/DDBJ databases">
        <title>Large-scale bioinformatics analysis of Bacillus genomes uncovers conserved roles of natural products in bacterial physiology.</title>
        <authorList>
            <consortium name="Agbiome Team Llc"/>
            <person name="Bleich R.M."/>
            <person name="Grubbs K.J."/>
            <person name="Santa Maria K.C."/>
            <person name="Allen S.E."/>
            <person name="Farag S."/>
            <person name="Shank E.A."/>
            <person name="Bowers A."/>
        </authorList>
    </citation>
    <scope>NUCLEOTIDE SEQUENCE [LARGE SCALE GENOMIC DNA]</scope>
    <source>
        <strain evidence="1 2">AFS029838</strain>
    </source>
</reference>
<sequence length="49" mass="5514">VIKRMVESDSWKGILRERGGESFYKGSGESRVFLEESSGWYGGMVRVGN</sequence>
<evidence type="ECO:0000313" key="1">
    <source>
        <dbReference type="EMBL" id="PHG61475.1"/>
    </source>
</evidence>
<organism evidence="1 2">
    <name type="scientific">Bacillus wiedmannii</name>
    <dbReference type="NCBI Taxonomy" id="1890302"/>
    <lineage>
        <taxon>Bacteria</taxon>
        <taxon>Bacillati</taxon>
        <taxon>Bacillota</taxon>
        <taxon>Bacilli</taxon>
        <taxon>Bacillales</taxon>
        <taxon>Bacillaceae</taxon>
        <taxon>Bacillus</taxon>
        <taxon>Bacillus cereus group</taxon>
    </lineage>
</organism>
<comment type="caution">
    <text evidence="1">The sequence shown here is derived from an EMBL/GenBank/DDBJ whole genome shotgun (WGS) entry which is preliminary data.</text>
</comment>
<dbReference type="Proteomes" id="UP000222503">
    <property type="component" value="Unassembled WGS sequence"/>
</dbReference>